<evidence type="ECO:0008006" key="4">
    <source>
        <dbReference type="Google" id="ProtNLM"/>
    </source>
</evidence>
<dbReference type="EMBL" id="JANPWB010000009">
    <property type="protein sequence ID" value="KAJ1151292.1"/>
    <property type="molecule type" value="Genomic_DNA"/>
</dbReference>
<accession>A0AAV7RI32</accession>
<feature type="region of interest" description="Disordered" evidence="1">
    <location>
        <begin position="197"/>
        <end position="222"/>
    </location>
</feature>
<keyword evidence="3" id="KW-1185">Reference proteome</keyword>
<evidence type="ECO:0000256" key="1">
    <source>
        <dbReference type="SAM" id="MobiDB-lite"/>
    </source>
</evidence>
<proteinExistence type="predicted"/>
<organism evidence="2 3">
    <name type="scientific">Pleurodeles waltl</name>
    <name type="common">Iberian ribbed newt</name>
    <dbReference type="NCBI Taxonomy" id="8319"/>
    <lineage>
        <taxon>Eukaryota</taxon>
        <taxon>Metazoa</taxon>
        <taxon>Chordata</taxon>
        <taxon>Craniata</taxon>
        <taxon>Vertebrata</taxon>
        <taxon>Euteleostomi</taxon>
        <taxon>Amphibia</taxon>
        <taxon>Batrachia</taxon>
        <taxon>Caudata</taxon>
        <taxon>Salamandroidea</taxon>
        <taxon>Salamandridae</taxon>
        <taxon>Pleurodelinae</taxon>
        <taxon>Pleurodeles</taxon>
    </lineage>
</organism>
<name>A0AAV7RI32_PLEWA</name>
<protein>
    <recommendedName>
        <fullName evidence="4">Reverse transcriptase RNase H-like domain-containing protein</fullName>
    </recommendedName>
</protein>
<evidence type="ECO:0000313" key="3">
    <source>
        <dbReference type="Proteomes" id="UP001066276"/>
    </source>
</evidence>
<gene>
    <name evidence="2" type="ORF">NDU88_004075</name>
</gene>
<reference evidence="2" key="1">
    <citation type="journal article" date="2022" name="bioRxiv">
        <title>Sequencing and chromosome-scale assembly of the giantPleurodeles waltlgenome.</title>
        <authorList>
            <person name="Brown T."/>
            <person name="Elewa A."/>
            <person name="Iarovenko S."/>
            <person name="Subramanian E."/>
            <person name="Araus A.J."/>
            <person name="Petzold A."/>
            <person name="Susuki M."/>
            <person name="Suzuki K.-i.T."/>
            <person name="Hayashi T."/>
            <person name="Toyoda A."/>
            <person name="Oliveira C."/>
            <person name="Osipova E."/>
            <person name="Leigh N.D."/>
            <person name="Simon A."/>
            <person name="Yun M.H."/>
        </authorList>
    </citation>
    <scope>NUCLEOTIDE SEQUENCE</scope>
    <source>
        <strain evidence="2">20211129_DDA</strain>
        <tissue evidence="2">Liver</tissue>
    </source>
</reference>
<dbReference type="AlphaFoldDB" id="A0AAV7RI32"/>
<dbReference type="Proteomes" id="UP001066276">
    <property type="component" value="Chromosome 5"/>
</dbReference>
<comment type="caution">
    <text evidence="2">The sequence shown here is derived from an EMBL/GenBank/DDBJ whole genome shotgun (WGS) entry which is preliminary data.</text>
</comment>
<sequence length="222" mass="25773">MGRSPQLLTRITRETKKWYDAKSVLRSLNVGYRALILLPSCENKLLAQWQGPYEVLEQVNATTYKLAFPHGQGREQIYHINLFKKWQEPTDVQPIRYITNVTTDEIPYLSFPTQHLTEDSCPQTNPTLTETHHRQLIQVIEKYHDVFSKRPGRTQLAEHPIRTSVLTEQSAPFEDGRRETPRKLVVPIGDEECRLRGAERDYPPRSRRSAAKAGAWQWPEQG</sequence>
<evidence type="ECO:0000313" key="2">
    <source>
        <dbReference type="EMBL" id="KAJ1151292.1"/>
    </source>
</evidence>